<dbReference type="AlphaFoldDB" id="A0A2M4CBN8"/>
<protein>
    <submittedName>
        <fullName evidence="1">Putative secreted protein</fullName>
    </submittedName>
</protein>
<evidence type="ECO:0000313" key="1">
    <source>
        <dbReference type="EMBL" id="MBW62753.1"/>
    </source>
</evidence>
<dbReference type="EMBL" id="GGFJ01013612">
    <property type="protein sequence ID" value="MBW62753.1"/>
    <property type="molecule type" value="Transcribed_RNA"/>
</dbReference>
<organism evidence="1">
    <name type="scientific">Anopheles marajoara</name>
    <dbReference type="NCBI Taxonomy" id="58244"/>
    <lineage>
        <taxon>Eukaryota</taxon>
        <taxon>Metazoa</taxon>
        <taxon>Ecdysozoa</taxon>
        <taxon>Arthropoda</taxon>
        <taxon>Hexapoda</taxon>
        <taxon>Insecta</taxon>
        <taxon>Pterygota</taxon>
        <taxon>Neoptera</taxon>
        <taxon>Endopterygota</taxon>
        <taxon>Diptera</taxon>
        <taxon>Nematocera</taxon>
        <taxon>Culicoidea</taxon>
        <taxon>Culicidae</taxon>
        <taxon>Anophelinae</taxon>
        <taxon>Anopheles</taxon>
    </lineage>
</organism>
<accession>A0A2M4CBN8</accession>
<reference evidence="1" key="1">
    <citation type="submission" date="2018-01" db="EMBL/GenBank/DDBJ databases">
        <title>An insight into the sialome of Amazonian anophelines.</title>
        <authorList>
            <person name="Ribeiro J.M."/>
            <person name="Scarpassa V."/>
            <person name="Calvo E."/>
        </authorList>
    </citation>
    <scope>NUCLEOTIDE SEQUENCE</scope>
    <source>
        <tissue evidence="1">Salivary glands</tissue>
    </source>
</reference>
<proteinExistence type="predicted"/>
<name>A0A2M4CBN8_9DIPT</name>
<sequence>MRRQLSVVVVVVGGTESGSLSTSDQSYWHRKSYFDPKNIKCSKYFDYLPGIPWDFPERSSKLSFLNSSINVIKTSKAGL</sequence>